<evidence type="ECO:0000313" key="1">
    <source>
        <dbReference type="EMBL" id="CAI9716738.1"/>
    </source>
</evidence>
<reference evidence="1" key="1">
    <citation type="submission" date="2023-08" db="EMBL/GenBank/DDBJ databases">
        <authorList>
            <person name="Alioto T."/>
            <person name="Alioto T."/>
            <person name="Gomez Garrido J."/>
        </authorList>
    </citation>
    <scope>NUCLEOTIDE SEQUENCE</scope>
</reference>
<keyword evidence="2" id="KW-1185">Reference proteome</keyword>
<dbReference type="EMBL" id="OX597814">
    <property type="protein sequence ID" value="CAI9716738.1"/>
    <property type="molecule type" value="Genomic_DNA"/>
</dbReference>
<sequence length="102" mass="11925">MVRKYELKINAGEKTDDKETAEGINEVLKDDFMRMSGPPVKKRCHSTEEGSCKTLDVMFGYIKAFEMKPEMFKKDVDNERLRYFPNLKKPINDLSSNDRAER</sequence>
<organism evidence="1 2">
    <name type="scientific">Octopus vulgaris</name>
    <name type="common">Common octopus</name>
    <dbReference type="NCBI Taxonomy" id="6645"/>
    <lineage>
        <taxon>Eukaryota</taxon>
        <taxon>Metazoa</taxon>
        <taxon>Spiralia</taxon>
        <taxon>Lophotrochozoa</taxon>
        <taxon>Mollusca</taxon>
        <taxon>Cephalopoda</taxon>
        <taxon>Coleoidea</taxon>
        <taxon>Octopodiformes</taxon>
        <taxon>Octopoda</taxon>
        <taxon>Incirrata</taxon>
        <taxon>Octopodidae</taxon>
        <taxon>Octopus</taxon>
    </lineage>
</organism>
<name>A0AA36EYQ0_OCTVU</name>
<evidence type="ECO:0000313" key="2">
    <source>
        <dbReference type="Proteomes" id="UP001162480"/>
    </source>
</evidence>
<proteinExistence type="predicted"/>
<accession>A0AA36EYQ0</accession>
<dbReference type="AlphaFoldDB" id="A0AA36EYQ0"/>
<protein>
    <submittedName>
        <fullName evidence="1">Uncharacterized protein</fullName>
    </submittedName>
</protein>
<gene>
    <name evidence="1" type="ORF">OCTVUL_1B014217</name>
</gene>
<dbReference type="Proteomes" id="UP001162480">
    <property type="component" value="Chromosome 1"/>
</dbReference>